<comment type="caution">
    <text evidence="4">Lacks conserved residue(s) required for the propagation of feature annotation.</text>
</comment>
<evidence type="ECO:0000256" key="2">
    <source>
        <dbReference type="ARBA" id="ARBA00022525"/>
    </source>
</evidence>
<dbReference type="InterPro" id="IPR009030">
    <property type="entry name" value="Growth_fac_rcpt_cys_sf"/>
</dbReference>
<dbReference type="PROSITE" id="PS00484">
    <property type="entry name" value="THYROGLOBULIN_1_1"/>
    <property type="match status" value="1"/>
</dbReference>
<keyword evidence="2" id="KW-0964">Secreted</keyword>
<evidence type="ECO:0000256" key="4">
    <source>
        <dbReference type="PROSITE-ProRule" id="PRU00500"/>
    </source>
</evidence>
<evidence type="ECO:0000259" key="6">
    <source>
        <dbReference type="PROSITE" id="PS51162"/>
    </source>
</evidence>
<comment type="subcellular location">
    <subcellularLocation>
        <location evidence="1">Secreted</location>
    </subcellularLocation>
</comment>
<keyword evidence="3 4" id="KW-1015">Disulfide bond</keyword>
<comment type="caution">
    <text evidence="7">The sequence shown here is derived from an EMBL/GenBank/DDBJ whole genome shotgun (WGS) entry which is preliminary data.</text>
</comment>
<feature type="chain" id="PRO_5042930944" description="Thyroglobulin type-1 domain-containing protein" evidence="5">
    <location>
        <begin position="17"/>
        <end position="169"/>
    </location>
</feature>
<evidence type="ECO:0000313" key="8">
    <source>
        <dbReference type="Proteomes" id="UP001347796"/>
    </source>
</evidence>
<keyword evidence="5" id="KW-0732">Signal</keyword>
<dbReference type="CDD" id="cd00191">
    <property type="entry name" value="TY"/>
    <property type="match status" value="1"/>
</dbReference>
<evidence type="ECO:0000313" key="7">
    <source>
        <dbReference type="EMBL" id="KAK6167416.1"/>
    </source>
</evidence>
<dbReference type="Gene3D" id="4.10.40.20">
    <property type="match status" value="1"/>
</dbReference>
<reference evidence="7 8" key="1">
    <citation type="submission" date="2024-01" db="EMBL/GenBank/DDBJ databases">
        <title>The genome of the rayed Mediterranean limpet Patella caerulea (Linnaeus, 1758).</title>
        <authorList>
            <person name="Anh-Thu Weber A."/>
            <person name="Halstead-Nussloch G."/>
        </authorList>
    </citation>
    <scope>NUCLEOTIDE SEQUENCE [LARGE SCALE GENOMIC DNA]</scope>
    <source>
        <strain evidence="7">AATW-2023a</strain>
        <tissue evidence="7">Whole specimen</tissue>
    </source>
</reference>
<sequence length="169" mass="18149">MFQLFILLAVLGVTQAIVCTPFLCAGAKFDATQCKGSIIKNGGFCGCTDACAKVEGEDCQASVSMFHGSPPIGKCDDGLKCVAPNGGNPFGRGQCIKDVQNRSVKTTCEQRRRTAMIIMVVYKGQWTPRCDVNGKFTPEQCDNTGSCFCVDVETGKITSNKRIQGQVQC</sequence>
<evidence type="ECO:0000256" key="3">
    <source>
        <dbReference type="ARBA" id="ARBA00023157"/>
    </source>
</evidence>
<keyword evidence="8" id="KW-1185">Reference proteome</keyword>
<dbReference type="PROSITE" id="PS51162">
    <property type="entry name" value="THYROGLOBULIN_1_2"/>
    <property type="match status" value="1"/>
</dbReference>
<gene>
    <name evidence="7" type="ORF">SNE40_021450</name>
</gene>
<dbReference type="EMBL" id="JAZGQO010000018">
    <property type="protein sequence ID" value="KAK6167416.1"/>
    <property type="molecule type" value="Genomic_DNA"/>
</dbReference>
<feature type="signal peptide" evidence="5">
    <location>
        <begin position="1"/>
        <end position="16"/>
    </location>
</feature>
<dbReference type="GO" id="GO:0005576">
    <property type="term" value="C:extracellular region"/>
    <property type="evidence" value="ECO:0007669"/>
    <property type="project" value="UniProtKB-SubCell"/>
</dbReference>
<dbReference type="Pfam" id="PF00086">
    <property type="entry name" value="Thyroglobulin_1"/>
    <property type="match status" value="1"/>
</dbReference>
<evidence type="ECO:0000256" key="1">
    <source>
        <dbReference type="ARBA" id="ARBA00004613"/>
    </source>
</evidence>
<evidence type="ECO:0000256" key="5">
    <source>
        <dbReference type="SAM" id="SignalP"/>
    </source>
</evidence>
<dbReference type="InterPro" id="IPR000716">
    <property type="entry name" value="Thyroglobulin_1"/>
</dbReference>
<dbReference type="Gene3D" id="4.10.800.10">
    <property type="entry name" value="Thyroglobulin type-1"/>
    <property type="match status" value="1"/>
</dbReference>
<dbReference type="InterPro" id="IPR036857">
    <property type="entry name" value="Thyroglobulin_1_sf"/>
</dbReference>
<proteinExistence type="predicted"/>
<accession>A0AAN8G4E7</accession>
<dbReference type="AlphaFoldDB" id="A0AAN8G4E7"/>
<feature type="domain" description="Thyroglobulin type-1" evidence="6">
    <location>
        <begin position="105"/>
        <end position="169"/>
    </location>
</feature>
<dbReference type="SUPFAM" id="SSF57184">
    <property type="entry name" value="Growth factor receptor domain"/>
    <property type="match status" value="1"/>
</dbReference>
<feature type="disulfide bond" evidence="4">
    <location>
        <begin position="149"/>
        <end position="169"/>
    </location>
</feature>
<organism evidence="7 8">
    <name type="scientific">Patella caerulea</name>
    <name type="common">Rayed Mediterranean limpet</name>
    <dbReference type="NCBI Taxonomy" id="87958"/>
    <lineage>
        <taxon>Eukaryota</taxon>
        <taxon>Metazoa</taxon>
        <taxon>Spiralia</taxon>
        <taxon>Lophotrochozoa</taxon>
        <taxon>Mollusca</taxon>
        <taxon>Gastropoda</taxon>
        <taxon>Patellogastropoda</taxon>
        <taxon>Patelloidea</taxon>
        <taxon>Patellidae</taxon>
        <taxon>Patella</taxon>
    </lineage>
</organism>
<protein>
    <recommendedName>
        <fullName evidence="6">Thyroglobulin type-1 domain-containing protein</fullName>
    </recommendedName>
</protein>
<name>A0AAN8G4E7_PATCE</name>
<dbReference type="SUPFAM" id="SSF57610">
    <property type="entry name" value="Thyroglobulin type-1 domain"/>
    <property type="match status" value="1"/>
</dbReference>
<dbReference type="Proteomes" id="UP001347796">
    <property type="component" value="Unassembled WGS sequence"/>
</dbReference>